<dbReference type="OrthoDB" id="4558460at2"/>
<evidence type="ECO:0000259" key="1">
    <source>
        <dbReference type="Pfam" id="PF13643"/>
    </source>
</evidence>
<sequence length="246" mass="27710">MERKPYSRYFTEDSTPAWKCPSCHSGLLKLSKENLLRRQTAASAAEQRQDFSEFEWIKTKVAAMFVCSHCGESVACAADGWVDEIYGDDEYGDIQRDWEDRFTPRYFAPPLVLMDIPEDCPEGVASHLQTSFSMYFCNPGASANAARIALEVLMDEWGVPKDDNGKTLTLHQRLQRLPPAYSGLEELLLAVKWLGNDGSHGGNLTKDDVNTLYDILEVALHEAYDKKKDTVLAKARAINQTRVKKP</sequence>
<evidence type="ECO:0000313" key="2">
    <source>
        <dbReference type="EMBL" id="RTQ35503.1"/>
    </source>
</evidence>
<dbReference type="InterPro" id="IPR025285">
    <property type="entry name" value="DUF4145"/>
</dbReference>
<dbReference type="AlphaFoldDB" id="A0A3S0IFJ8"/>
<evidence type="ECO:0000313" key="3">
    <source>
        <dbReference type="Proteomes" id="UP000267418"/>
    </source>
</evidence>
<gene>
    <name evidence="2" type="ORF">EJP69_14170</name>
</gene>
<dbReference type="EMBL" id="RXOE01000002">
    <property type="protein sequence ID" value="RTQ35503.1"/>
    <property type="molecule type" value="Genomic_DNA"/>
</dbReference>
<keyword evidence="3" id="KW-1185">Reference proteome</keyword>
<accession>A0A3S0IFJ8</accession>
<name>A0A3S0IFJ8_9BURK</name>
<proteinExistence type="predicted"/>
<organism evidence="2 3">
    <name type="scientific">Variovorax gossypii</name>
    <dbReference type="NCBI Taxonomy" id="1679495"/>
    <lineage>
        <taxon>Bacteria</taxon>
        <taxon>Pseudomonadati</taxon>
        <taxon>Pseudomonadota</taxon>
        <taxon>Betaproteobacteria</taxon>
        <taxon>Burkholderiales</taxon>
        <taxon>Comamonadaceae</taxon>
        <taxon>Variovorax</taxon>
    </lineage>
</organism>
<protein>
    <submittedName>
        <fullName evidence="2">DUF4145 domain-containing protein</fullName>
    </submittedName>
</protein>
<reference evidence="2 3" key="1">
    <citation type="submission" date="2018-12" db="EMBL/GenBank/DDBJ databases">
        <title>The genome of Variovorax gossypii DSM 100435.</title>
        <authorList>
            <person name="Gao J."/>
            <person name="Sun J."/>
        </authorList>
    </citation>
    <scope>NUCLEOTIDE SEQUENCE [LARGE SCALE GENOMIC DNA]</scope>
    <source>
        <strain evidence="2 3">DSM 100435</strain>
    </source>
</reference>
<dbReference type="Pfam" id="PF13643">
    <property type="entry name" value="DUF4145"/>
    <property type="match status" value="1"/>
</dbReference>
<dbReference type="Proteomes" id="UP000267418">
    <property type="component" value="Unassembled WGS sequence"/>
</dbReference>
<feature type="domain" description="DUF4145" evidence="1">
    <location>
        <begin position="134"/>
        <end position="217"/>
    </location>
</feature>
<comment type="caution">
    <text evidence="2">The sequence shown here is derived from an EMBL/GenBank/DDBJ whole genome shotgun (WGS) entry which is preliminary data.</text>
</comment>